<dbReference type="CDD" id="cd14798">
    <property type="entry name" value="RX-CC_like"/>
    <property type="match status" value="1"/>
</dbReference>
<proteinExistence type="inferred from homology"/>
<evidence type="ECO:0000259" key="11">
    <source>
        <dbReference type="Pfam" id="PF23598"/>
    </source>
</evidence>
<dbReference type="Pfam" id="PF23598">
    <property type="entry name" value="LRR_14"/>
    <property type="match status" value="1"/>
</dbReference>
<dbReference type="Gene3D" id="1.20.5.4130">
    <property type="match status" value="1"/>
</dbReference>
<dbReference type="GO" id="GO:0009626">
    <property type="term" value="P:plant-type hypersensitive response"/>
    <property type="evidence" value="ECO:0007669"/>
    <property type="project" value="UniProtKB-ARBA"/>
</dbReference>
<evidence type="ECO:0000256" key="2">
    <source>
        <dbReference type="ARBA" id="ARBA00022614"/>
    </source>
</evidence>
<reference evidence="12" key="3">
    <citation type="submission" date="2015-04" db="UniProtKB">
        <authorList>
            <consortium name="EnsemblPlants"/>
        </authorList>
    </citation>
    <scope>IDENTIFICATION</scope>
</reference>
<dbReference type="Gene3D" id="1.10.8.430">
    <property type="entry name" value="Helical domain of apoptotic protease-activating factors"/>
    <property type="match status" value="1"/>
</dbReference>
<evidence type="ECO:0000256" key="6">
    <source>
        <dbReference type="ARBA" id="ARBA00023054"/>
    </source>
</evidence>
<dbReference type="Gene3D" id="3.80.10.10">
    <property type="entry name" value="Ribonuclease Inhibitor"/>
    <property type="match status" value="1"/>
</dbReference>
<dbReference type="InterPro" id="IPR038005">
    <property type="entry name" value="RX-like_CC"/>
</dbReference>
<dbReference type="InterPro" id="IPR055414">
    <property type="entry name" value="LRR_R13L4/SHOC2-like"/>
</dbReference>
<sequence>MEHTMVSVATGVLSTVLRKLTTLVEKQCNNKFKGVNEEILSMKAELQSMNALLLKLADMDDLDVQVKEWRNQIRELSYDIEDCIDNFMHQTDGGTNRDHKGFLKKSIQKLRTIGVRNEIADQILKLKARVDGASERQKRYNFNGAISNYSNVVRLDPRLPALFEEADALVGMDEPTEVLINWLTRGEKRESRLSVVSLVGFGGLGKTTLARQVYNKIGGQFECQAFVSISQKPDMRKIFHKMLNDIKRTEHTSLAWDEEQLMGRLGTLDEEQLISKLREFLTGRSYPDLNNVYELKPLSSSDAKKLFMKRIFGSEDQCPSQLKLVSNDILRKCGGLPLAIISIASLLANKPCTKELWESYRNSIGSQFEKDPSVNDMQRILSLSYNDLPHYLKTCLLYLSIYPENFIIKRAPLVMRWIAEGFITRDGRQNLEETAEYYFNELINRSMIIPVSIQYDGRVDSCRVHDVILDLIISKSAEENFITAFGYQNHVLGPQDKIRRLSFDYRGQEEIMVPSNATVLNVRSLTTYGSTAHVPLLSDFQVLRTISIDCNDHLENHHLNGIERLFCLKYLRLNRVSINKLPEQIGELQQLETIDLTQTMVKELPKSIVKLKKLMFLLADEISLPAGIGNMNALQKLYHMKVDNGISSNTLNELQSLTELRYLGIIWCVNDMYASGKSQTDKFVSSISTLCKLKLRYLHVQCDAENGSSLDFLLDYWFSIPNPLQYFGMSSRYYFPRIPEWIALLSSVTFLNININHVGEEVFQILGDLPSLLALRLWTQGVARNERLIIRSRGFLYLKQLVFYSCNIEMNPLLFEDGAMPNLERFRFNLKARETRNPCSEFFLSIQHMSSLKHLLVLIDCRDATAHEVEAKEAAIREATNHLCKHFQVEINTNWTWKMVKDDEDIDIKCKAEDSTKHLREWEKNQAYFKCAYECFDRRRSQEGINNCVENCSVPVLSANNVVETEMAKFQERLNRSMMVCQDKFEAAKLQKMKTHATEELESCVNRSIDDSIRVLPHLVDQIKSSLHMN</sequence>
<dbReference type="AlphaFoldDB" id="A0A0D9XQY1"/>
<feature type="coiled-coil region" evidence="7">
    <location>
        <begin position="59"/>
        <end position="86"/>
    </location>
</feature>
<dbReference type="eggNOG" id="KOG3377">
    <property type="taxonomic scope" value="Eukaryota"/>
</dbReference>
<dbReference type="GO" id="GO:0002758">
    <property type="term" value="P:innate immune response-activating signaling pathway"/>
    <property type="evidence" value="ECO:0007669"/>
    <property type="project" value="UniProtKB-ARBA"/>
</dbReference>
<dbReference type="FunFam" id="1.10.10.10:FF:000322">
    <property type="entry name" value="Probable disease resistance protein At1g63360"/>
    <property type="match status" value="1"/>
</dbReference>
<dbReference type="InterPro" id="IPR036388">
    <property type="entry name" value="WH-like_DNA-bd_sf"/>
</dbReference>
<dbReference type="InterPro" id="IPR041118">
    <property type="entry name" value="Rx_N"/>
</dbReference>
<protein>
    <recommendedName>
        <fullName evidence="14">NB-ARC domain-containing protein</fullName>
    </recommendedName>
</protein>
<evidence type="ECO:0008006" key="14">
    <source>
        <dbReference type="Google" id="ProtNLM"/>
    </source>
</evidence>
<keyword evidence="2" id="KW-0433">Leucine-rich repeat</keyword>
<dbReference type="InterPro" id="IPR042197">
    <property type="entry name" value="Apaf_helical"/>
</dbReference>
<dbReference type="Pfam" id="PF18052">
    <property type="entry name" value="Rx_N"/>
    <property type="match status" value="1"/>
</dbReference>
<dbReference type="Pfam" id="PF00931">
    <property type="entry name" value="NB-ARC"/>
    <property type="match status" value="1"/>
</dbReference>
<evidence type="ECO:0000259" key="9">
    <source>
        <dbReference type="Pfam" id="PF18052"/>
    </source>
</evidence>
<dbReference type="GO" id="GO:0042742">
    <property type="term" value="P:defense response to bacterium"/>
    <property type="evidence" value="ECO:0007669"/>
    <property type="project" value="UniProtKB-ARBA"/>
</dbReference>
<dbReference type="EnsemblPlants" id="LPERR11G07650.2">
    <property type="protein sequence ID" value="LPERR11G07650.2"/>
    <property type="gene ID" value="LPERR11G07650"/>
</dbReference>
<dbReference type="Proteomes" id="UP000032180">
    <property type="component" value="Chromosome 11"/>
</dbReference>
<dbReference type="GO" id="GO:0043531">
    <property type="term" value="F:ADP binding"/>
    <property type="evidence" value="ECO:0007669"/>
    <property type="project" value="InterPro"/>
</dbReference>
<evidence type="ECO:0000256" key="4">
    <source>
        <dbReference type="ARBA" id="ARBA00022741"/>
    </source>
</evidence>
<dbReference type="InterPro" id="IPR058922">
    <property type="entry name" value="WHD_DRP"/>
</dbReference>
<reference evidence="13" key="2">
    <citation type="submission" date="2013-12" db="EMBL/GenBank/DDBJ databases">
        <authorList>
            <person name="Yu Y."/>
            <person name="Lee S."/>
            <person name="de Baynast K."/>
            <person name="Wissotski M."/>
            <person name="Liu L."/>
            <person name="Talag J."/>
            <person name="Goicoechea J."/>
            <person name="Angelova A."/>
            <person name="Jetty R."/>
            <person name="Kudrna D."/>
            <person name="Golser W."/>
            <person name="Rivera L."/>
            <person name="Zhang J."/>
            <person name="Wing R."/>
        </authorList>
    </citation>
    <scope>NUCLEOTIDE SEQUENCE</scope>
</reference>
<organism evidence="12 13">
    <name type="scientific">Leersia perrieri</name>
    <dbReference type="NCBI Taxonomy" id="77586"/>
    <lineage>
        <taxon>Eukaryota</taxon>
        <taxon>Viridiplantae</taxon>
        <taxon>Streptophyta</taxon>
        <taxon>Embryophyta</taxon>
        <taxon>Tracheophyta</taxon>
        <taxon>Spermatophyta</taxon>
        <taxon>Magnoliopsida</taxon>
        <taxon>Liliopsida</taxon>
        <taxon>Poales</taxon>
        <taxon>Poaceae</taxon>
        <taxon>BOP clade</taxon>
        <taxon>Oryzoideae</taxon>
        <taxon>Oryzeae</taxon>
        <taxon>Oryzinae</taxon>
        <taxon>Leersia</taxon>
    </lineage>
</organism>
<dbReference type="Gramene" id="LPERR11G07650.2">
    <property type="protein sequence ID" value="LPERR11G07650.2"/>
    <property type="gene ID" value="LPERR11G07650"/>
</dbReference>
<comment type="similarity">
    <text evidence="1">Belongs to the disease resistance NB-LRR family.</text>
</comment>
<dbReference type="Gene3D" id="3.40.50.300">
    <property type="entry name" value="P-loop containing nucleotide triphosphate hydrolases"/>
    <property type="match status" value="1"/>
</dbReference>
<evidence type="ECO:0000256" key="5">
    <source>
        <dbReference type="ARBA" id="ARBA00022821"/>
    </source>
</evidence>
<evidence type="ECO:0000259" key="10">
    <source>
        <dbReference type="Pfam" id="PF23559"/>
    </source>
</evidence>
<dbReference type="InterPro" id="IPR008560">
    <property type="entry name" value="DUF842_euk"/>
</dbReference>
<feature type="domain" description="Disease resistance N-terminal" evidence="9">
    <location>
        <begin position="12"/>
        <end position="96"/>
    </location>
</feature>
<dbReference type="SUPFAM" id="SSF52058">
    <property type="entry name" value="L domain-like"/>
    <property type="match status" value="1"/>
</dbReference>
<accession>A0A0D9XQY1</accession>
<keyword evidence="6 7" id="KW-0175">Coiled coil</keyword>
<evidence type="ECO:0000256" key="3">
    <source>
        <dbReference type="ARBA" id="ARBA00022737"/>
    </source>
</evidence>
<reference evidence="12 13" key="1">
    <citation type="submission" date="2012-08" db="EMBL/GenBank/DDBJ databases">
        <title>Oryza genome evolution.</title>
        <authorList>
            <person name="Wing R.A."/>
        </authorList>
    </citation>
    <scope>NUCLEOTIDE SEQUENCE</scope>
</reference>
<evidence type="ECO:0000259" key="8">
    <source>
        <dbReference type="Pfam" id="PF00931"/>
    </source>
</evidence>
<feature type="domain" description="NB-ARC" evidence="8">
    <location>
        <begin position="175"/>
        <end position="273"/>
    </location>
</feature>
<dbReference type="PANTHER" id="PTHR23155">
    <property type="entry name" value="DISEASE RESISTANCE PROTEIN RP"/>
    <property type="match status" value="1"/>
</dbReference>
<evidence type="ECO:0000313" key="12">
    <source>
        <dbReference type="EnsemblPlants" id="LPERR11G07650.2"/>
    </source>
</evidence>
<evidence type="ECO:0000256" key="7">
    <source>
        <dbReference type="SAM" id="Coils"/>
    </source>
</evidence>
<name>A0A0D9XQY1_9ORYZ</name>
<dbReference type="eggNOG" id="KOG4658">
    <property type="taxonomic scope" value="Eukaryota"/>
</dbReference>
<keyword evidence="5" id="KW-0611">Plant defense</keyword>
<feature type="domain" description="Disease resistance R13L4/SHOC-2-like LRR" evidence="11">
    <location>
        <begin position="522"/>
        <end position="882"/>
    </location>
</feature>
<dbReference type="STRING" id="77586.A0A0D9XQY1"/>
<evidence type="ECO:0000256" key="1">
    <source>
        <dbReference type="ARBA" id="ARBA00008894"/>
    </source>
</evidence>
<evidence type="ECO:0000313" key="13">
    <source>
        <dbReference type="Proteomes" id="UP000032180"/>
    </source>
</evidence>
<dbReference type="InterPro" id="IPR002182">
    <property type="entry name" value="NB-ARC"/>
</dbReference>
<dbReference type="Gene3D" id="1.10.10.10">
    <property type="entry name" value="Winged helix-like DNA-binding domain superfamily/Winged helix DNA-binding domain"/>
    <property type="match status" value="1"/>
</dbReference>
<feature type="domain" description="Disease resistance protein winged helix" evidence="10">
    <location>
        <begin position="401"/>
        <end position="472"/>
    </location>
</feature>
<dbReference type="InterPro" id="IPR032675">
    <property type="entry name" value="LRR_dom_sf"/>
</dbReference>
<dbReference type="InterPro" id="IPR027417">
    <property type="entry name" value="P-loop_NTPase"/>
</dbReference>
<dbReference type="PRINTS" id="PR00364">
    <property type="entry name" value="DISEASERSIST"/>
</dbReference>
<keyword evidence="13" id="KW-1185">Reference proteome</keyword>
<keyword evidence="3" id="KW-0677">Repeat</keyword>
<dbReference type="SUPFAM" id="SSF52540">
    <property type="entry name" value="P-loop containing nucleoside triphosphate hydrolases"/>
    <property type="match status" value="1"/>
</dbReference>
<keyword evidence="4" id="KW-0547">Nucleotide-binding</keyword>
<dbReference type="Pfam" id="PF23559">
    <property type="entry name" value="WHD_DRP"/>
    <property type="match status" value="1"/>
</dbReference>
<dbReference type="Pfam" id="PF05811">
    <property type="entry name" value="DUF842"/>
    <property type="match status" value="1"/>
</dbReference>
<dbReference type="InterPro" id="IPR044974">
    <property type="entry name" value="Disease_R_plants"/>
</dbReference>
<dbReference type="PANTHER" id="PTHR23155:SF1011">
    <property type="entry name" value="OS11G0258500 PROTEIN"/>
    <property type="match status" value="1"/>
</dbReference>